<dbReference type="Proteomes" id="UP000481153">
    <property type="component" value="Unassembled WGS sequence"/>
</dbReference>
<accession>A0A6G0XVF2</accession>
<dbReference type="AlphaFoldDB" id="A0A6G0XVF2"/>
<evidence type="ECO:0000313" key="2">
    <source>
        <dbReference type="Proteomes" id="UP000481153"/>
    </source>
</evidence>
<keyword evidence="2" id="KW-1185">Reference proteome</keyword>
<organism evidence="1 2">
    <name type="scientific">Aphanomyces euteiches</name>
    <dbReference type="NCBI Taxonomy" id="100861"/>
    <lineage>
        <taxon>Eukaryota</taxon>
        <taxon>Sar</taxon>
        <taxon>Stramenopiles</taxon>
        <taxon>Oomycota</taxon>
        <taxon>Saprolegniomycetes</taxon>
        <taxon>Saprolegniales</taxon>
        <taxon>Verrucalvaceae</taxon>
        <taxon>Aphanomyces</taxon>
    </lineage>
</organism>
<protein>
    <submittedName>
        <fullName evidence="1">Uncharacterized protein</fullName>
    </submittedName>
</protein>
<dbReference type="EMBL" id="VJMJ01000009">
    <property type="protein sequence ID" value="KAF0744661.1"/>
    <property type="molecule type" value="Genomic_DNA"/>
</dbReference>
<reference evidence="1 2" key="1">
    <citation type="submission" date="2019-07" db="EMBL/GenBank/DDBJ databases">
        <title>Genomics analysis of Aphanomyces spp. identifies a new class of oomycete effector associated with host adaptation.</title>
        <authorList>
            <person name="Gaulin E."/>
        </authorList>
    </citation>
    <scope>NUCLEOTIDE SEQUENCE [LARGE SCALE GENOMIC DNA]</scope>
    <source>
        <strain evidence="1 2">ATCC 201684</strain>
    </source>
</reference>
<gene>
    <name evidence="1" type="ORF">Ae201684_001121</name>
</gene>
<name>A0A6G0XVF2_9STRA</name>
<evidence type="ECO:0000313" key="1">
    <source>
        <dbReference type="EMBL" id="KAF0744661.1"/>
    </source>
</evidence>
<proteinExistence type="predicted"/>
<sequence>MLQNMQNRPSCSVLSSKCNSSKGELAYKDNAALSKMVCSSTEFNHIAKTKHGRSLRGTLGSIHIRAVAAVEILEDNNAIGKEGLETRVALADNARICLAVDDGSAMLGTAT</sequence>
<comment type="caution">
    <text evidence="1">The sequence shown here is derived from an EMBL/GenBank/DDBJ whole genome shotgun (WGS) entry which is preliminary data.</text>
</comment>